<comment type="caution">
    <text evidence="1">The sequence shown here is derived from an EMBL/GenBank/DDBJ whole genome shotgun (WGS) entry which is preliminary data.</text>
</comment>
<protein>
    <recommendedName>
        <fullName evidence="3">ESX-1 secretion-associated protein</fullName>
    </recommendedName>
</protein>
<evidence type="ECO:0000313" key="1">
    <source>
        <dbReference type="EMBL" id="MBW8484152.1"/>
    </source>
</evidence>
<gene>
    <name evidence="1" type="ORF">K1Y72_17340</name>
</gene>
<reference evidence="1 2" key="1">
    <citation type="submission" date="2021-07" db="EMBL/GenBank/DDBJ databases">
        <title>Actinomadura sp. PM05-2 isolated from lichen.</title>
        <authorList>
            <person name="Somphong A."/>
            <person name="Phongsopitanun W."/>
            <person name="Tanasupawat S."/>
            <person name="Peongsungnone V."/>
        </authorList>
    </citation>
    <scope>NUCLEOTIDE SEQUENCE [LARGE SCALE GENOMIC DNA]</scope>
    <source>
        <strain evidence="1 2">PM05-2</strain>
    </source>
</reference>
<dbReference type="EMBL" id="JAIBOA010000010">
    <property type="protein sequence ID" value="MBW8484152.1"/>
    <property type="molecule type" value="Genomic_DNA"/>
</dbReference>
<evidence type="ECO:0000313" key="2">
    <source>
        <dbReference type="Proteomes" id="UP000774570"/>
    </source>
</evidence>
<organism evidence="1 2">
    <name type="scientific">Actinomadura parmotrematis</name>
    <dbReference type="NCBI Taxonomy" id="2864039"/>
    <lineage>
        <taxon>Bacteria</taxon>
        <taxon>Bacillati</taxon>
        <taxon>Actinomycetota</taxon>
        <taxon>Actinomycetes</taxon>
        <taxon>Streptosporangiales</taxon>
        <taxon>Thermomonosporaceae</taxon>
        <taxon>Actinomadura</taxon>
    </lineage>
</organism>
<proteinExistence type="predicted"/>
<dbReference type="RefSeq" id="WP_220167382.1">
    <property type="nucleotide sequence ID" value="NZ_JAIBOA010000010.1"/>
</dbReference>
<dbReference type="Proteomes" id="UP000774570">
    <property type="component" value="Unassembled WGS sequence"/>
</dbReference>
<sequence length="116" mass="12699">MSPGGETRYNVRKLMTAAEHLDGFSDRAKTTEAASKARPAVSGHEWGLVGAAFSVNYGQLVKELNEHLGMISTFLVDAERSMTQTARHYAGADEKILARIKQLETDPPVMSPPKKK</sequence>
<accession>A0ABS7FX38</accession>
<keyword evidence="2" id="KW-1185">Reference proteome</keyword>
<evidence type="ECO:0008006" key="3">
    <source>
        <dbReference type="Google" id="ProtNLM"/>
    </source>
</evidence>
<name>A0ABS7FX38_9ACTN</name>